<dbReference type="PANTHER" id="PTHR40943">
    <property type="entry name" value="CYTOPLASMIC PROTEIN-RELATED"/>
    <property type="match status" value="1"/>
</dbReference>
<accession>A0A975G328</accession>
<dbReference type="Pfam" id="PF05899">
    <property type="entry name" value="Cupin_3"/>
    <property type="match status" value="1"/>
</dbReference>
<dbReference type="EMBL" id="CP073078">
    <property type="protein sequence ID" value="QUD89111.1"/>
    <property type="molecule type" value="Genomic_DNA"/>
</dbReference>
<reference evidence="2" key="1">
    <citation type="submission" date="2021-04" db="EMBL/GenBank/DDBJ databases">
        <title>The complete genome sequence of Caulobacter sp. S6.</title>
        <authorList>
            <person name="Tang Y."/>
            <person name="Ouyang W."/>
            <person name="Liu Q."/>
            <person name="Huang B."/>
            <person name="Guo Z."/>
            <person name="Lei P."/>
        </authorList>
    </citation>
    <scope>NUCLEOTIDE SEQUENCE</scope>
    <source>
        <strain evidence="2">S6</strain>
    </source>
</reference>
<dbReference type="InterPro" id="IPR014710">
    <property type="entry name" value="RmlC-like_jellyroll"/>
</dbReference>
<organism evidence="2 3">
    <name type="scientific">Phenylobacterium montanum</name>
    <dbReference type="NCBI Taxonomy" id="2823693"/>
    <lineage>
        <taxon>Bacteria</taxon>
        <taxon>Pseudomonadati</taxon>
        <taxon>Pseudomonadota</taxon>
        <taxon>Alphaproteobacteria</taxon>
        <taxon>Caulobacterales</taxon>
        <taxon>Caulobacteraceae</taxon>
        <taxon>Phenylobacterium</taxon>
    </lineage>
</organism>
<gene>
    <name evidence="2" type="ORF">KCG34_04280</name>
</gene>
<dbReference type="AlphaFoldDB" id="A0A975G328"/>
<keyword evidence="3" id="KW-1185">Reference proteome</keyword>
<dbReference type="InterPro" id="IPR011051">
    <property type="entry name" value="RmlC_Cupin_sf"/>
</dbReference>
<proteinExistence type="predicted"/>
<dbReference type="PANTHER" id="PTHR40943:SF2">
    <property type="entry name" value="(S)-UREIDOGLYCINE AMINOHYDROLASE CUPIN DOMAIN-CONTAINING PROTEIN"/>
    <property type="match status" value="1"/>
</dbReference>
<evidence type="ECO:0000313" key="3">
    <source>
        <dbReference type="Proteomes" id="UP000676409"/>
    </source>
</evidence>
<feature type="domain" description="(S)-ureidoglycine aminohydrolase cupin" evidence="1">
    <location>
        <begin position="41"/>
        <end position="110"/>
    </location>
</feature>
<dbReference type="CDD" id="cd02227">
    <property type="entry name" value="cupin_TM1112-like"/>
    <property type="match status" value="1"/>
</dbReference>
<protein>
    <submittedName>
        <fullName evidence="2">Cupin domain-containing protein</fullName>
    </submittedName>
</protein>
<dbReference type="RefSeq" id="WP_211939161.1">
    <property type="nucleotide sequence ID" value="NZ_CP073078.1"/>
</dbReference>
<name>A0A975G328_9CAUL</name>
<dbReference type="Gene3D" id="2.60.120.10">
    <property type="entry name" value="Jelly Rolls"/>
    <property type="match status" value="1"/>
</dbReference>
<evidence type="ECO:0000259" key="1">
    <source>
        <dbReference type="Pfam" id="PF05899"/>
    </source>
</evidence>
<dbReference type="Proteomes" id="UP000676409">
    <property type="component" value="Chromosome"/>
</dbReference>
<sequence>MTAKLIRIPGQAEPVTEPVAPDRLLEGHPVTETRNAYEKGEHTYVGEWAAGEGAWRVAYDEWEFCHILSGVCELVPDDGEAMRFCAGDSFVIEPGFAGVWRVLEPMRKRYVIRLGE</sequence>
<dbReference type="SUPFAM" id="SSF51182">
    <property type="entry name" value="RmlC-like cupins"/>
    <property type="match status" value="1"/>
</dbReference>
<evidence type="ECO:0000313" key="2">
    <source>
        <dbReference type="EMBL" id="QUD89111.1"/>
    </source>
</evidence>
<dbReference type="KEGG" id="caul:KCG34_04280"/>
<dbReference type="InterPro" id="IPR008579">
    <property type="entry name" value="UGlyAH_Cupin_dom"/>
</dbReference>